<feature type="region of interest" description="Disordered" evidence="1">
    <location>
        <begin position="57"/>
        <end position="78"/>
    </location>
</feature>
<evidence type="ECO:0000256" key="1">
    <source>
        <dbReference type="SAM" id="MobiDB-lite"/>
    </source>
</evidence>
<sequence length="114" mass="12396">MCSRFRGLHVTVTSPCRRATSGSGRMHVWYVAASPVARRLSRIQSWTRARFSTTLGRLPTSGHIRGPDRRRDNAQNHTRYADTSAAAAAARAKCCSCSAPPFSGTVAMLLVSAF</sequence>
<feature type="compositionally biased region" description="Basic and acidic residues" evidence="1">
    <location>
        <begin position="65"/>
        <end position="74"/>
    </location>
</feature>
<reference evidence="2" key="2">
    <citation type="submission" date="2021-12" db="EMBL/GenBank/DDBJ databases">
        <title>Resequencing data analysis of finger millet.</title>
        <authorList>
            <person name="Hatakeyama M."/>
            <person name="Aluri S."/>
            <person name="Balachadran M.T."/>
            <person name="Sivarajan S.R."/>
            <person name="Poveda L."/>
            <person name="Shimizu-Inatsugi R."/>
            <person name="Schlapbach R."/>
            <person name="Sreeman S.M."/>
            <person name="Shimizu K.K."/>
        </authorList>
    </citation>
    <scope>NUCLEOTIDE SEQUENCE</scope>
</reference>
<dbReference type="AlphaFoldDB" id="A0AAV5C463"/>
<gene>
    <name evidence="2" type="primary">ga09000</name>
    <name evidence="2" type="ORF">PR202_ga09000</name>
</gene>
<name>A0AAV5C463_ELECO</name>
<reference evidence="2" key="1">
    <citation type="journal article" date="2018" name="DNA Res.">
        <title>Multiple hybrid de novo genome assembly of finger millet, an orphan allotetraploid crop.</title>
        <authorList>
            <person name="Hatakeyama M."/>
            <person name="Aluri S."/>
            <person name="Balachadran M.T."/>
            <person name="Sivarajan S.R."/>
            <person name="Patrignani A."/>
            <person name="Gruter S."/>
            <person name="Poveda L."/>
            <person name="Shimizu-Inatsugi R."/>
            <person name="Baeten J."/>
            <person name="Francoijs K.J."/>
            <person name="Nataraja K.N."/>
            <person name="Reddy Y.A.N."/>
            <person name="Phadnis S."/>
            <person name="Ravikumar R.L."/>
            <person name="Schlapbach R."/>
            <person name="Sreeman S.M."/>
            <person name="Shimizu K.K."/>
        </authorList>
    </citation>
    <scope>NUCLEOTIDE SEQUENCE</scope>
</reference>
<organism evidence="2 3">
    <name type="scientific">Eleusine coracana subsp. coracana</name>
    <dbReference type="NCBI Taxonomy" id="191504"/>
    <lineage>
        <taxon>Eukaryota</taxon>
        <taxon>Viridiplantae</taxon>
        <taxon>Streptophyta</taxon>
        <taxon>Embryophyta</taxon>
        <taxon>Tracheophyta</taxon>
        <taxon>Spermatophyta</taxon>
        <taxon>Magnoliopsida</taxon>
        <taxon>Liliopsida</taxon>
        <taxon>Poales</taxon>
        <taxon>Poaceae</taxon>
        <taxon>PACMAD clade</taxon>
        <taxon>Chloridoideae</taxon>
        <taxon>Cynodonteae</taxon>
        <taxon>Eleusininae</taxon>
        <taxon>Eleusine</taxon>
    </lineage>
</organism>
<proteinExistence type="predicted"/>
<protein>
    <submittedName>
        <fullName evidence="2">Uncharacterized protein</fullName>
    </submittedName>
</protein>
<dbReference type="Proteomes" id="UP001054889">
    <property type="component" value="Unassembled WGS sequence"/>
</dbReference>
<accession>A0AAV5C463</accession>
<comment type="caution">
    <text evidence="2">The sequence shown here is derived from an EMBL/GenBank/DDBJ whole genome shotgun (WGS) entry which is preliminary data.</text>
</comment>
<evidence type="ECO:0000313" key="2">
    <source>
        <dbReference type="EMBL" id="GJM92523.1"/>
    </source>
</evidence>
<keyword evidence="3" id="KW-1185">Reference proteome</keyword>
<dbReference type="EMBL" id="BQKI01000004">
    <property type="protein sequence ID" value="GJM92523.1"/>
    <property type="molecule type" value="Genomic_DNA"/>
</dbReference>
<evidence type="ECO:0000313" key="3">
    <source>
        <dbReference type="Proteomes" id="UP001054889"/>
    </source>
</evidence>